<dbReference type="EMBL" id="QJTJ01000030">
    <property type="protein sequence ID" value="PYF03502.1"/>
    <property type="molecule type" value="Genomic_DNA"/>
</dbReference>
<evidence type="ECO:0000256" key="1">
    <source>
        <dbReference type="SAM" id="Phobius"/>
    </source>
</evidence>
<organism evidence="2 3">
    <name type="scientific">Ureibacillus chungkukjangi</name>
    <dbReference type="NCBI Taxonomy" id="1202712"/>
    <lineage>
        <taxon>Bacteria</taxon>
        <taxon>Bacillati</taxon>
        <taxon>Bacillota</taxon>
        <taxon>Bacilli</taxon>
        <taxon>Bacillales</taxon>
        <taxon>Caryophanaceae</taxon>
        <taxon>Ureibacillus</taxon>
    </lineage>
</organism>
<dbReference type="RefSeq" id="WP_107934807.1">
    <property type="nucleotide sequence ID" value="NZ_CP085009.1"/>
</dbReference>
<protein>
    <submittedName>
        <fullName evidence="2">Uncharacterized protein</fullName>
    </submittedName>
</protein>
<accession>A0A318TEV4</accession>
<keyword evidence="3" id="KW-1185">Reference proteome</keyword>
<dbReference type="OrthoDB" id="2454584at2"/>
<proteinExistence type="predicted"/>
<evidence type="ECO:0000313" key="3">
    <source>
        <dbReference type="Proteomes" id="UP000247416"/>
    </source>
</evidence>
<evidence type="ECO:0000313" key="2">
    <source>
        <dbReference type="EMBL" id="PYF03502.1"/>
    </source>
</evidence>
<name>A0A318TEV4_9BACL</name>
<sequence>MEFSIILMIIGILCIVVSFFLRDSSKKLEQDIEDLSISIYQETNSLKKRLKIIEEELLLESNFTVKPKATNKSSIQAYKQAAQVAQSKQVNPANNTQQINEILISQVIQLNKQGYPVDEISKMSTLSKEQILSILNNGGNR</sequence>
<comment type="caution">
    <text evidence="2">The sequence shown here is derived from an EMBL/GenBank/DDBJ whole genome shotgun (WGS) entry which is preliminary data.</text>
</comment>
<dbReference type="Proteomes" id="UP000247416">
    <property type="component" value="Unassembled WGS sequence"/>
</dbReference>
<reference evidence="2 3" key="1">
    <citation type="submission" date="2018-06" db="EMBL/GenBank/DDBJ databases">
        <title>Genomic Encyclopedia of Archaeal and Bacterial Type Strains, Phase II (KMG-II): from individual species to whole genera.</title>
        <authorList>
            <person name="Goeker M."/>
        </authorList>
    </citation>
    <scope>NUCLEOTIDE SEQUENCE [LARGE SCALE GENOMIC DNA]</scope>
    <source>
        <strain evidence="2 3">KACC 16626</strain>
    </source>
</reference>
<keyword evidence="1" id="KW-0472">Membrane</keyword>
<dbReference type="AlphaFoldDB" id="A0A318TEV4"/>
<keyword evidence="1" id="KW-1133">Transmembrane helix</keyword>
<gene>
    <name evidence="2" type="ORF">BJ095_13031</name>
</gene>
<keyword evidence="1" id="KW-0812">Transmembrane</keyword>
<feature type="transmembrane region" description="Helical" evidence="1">
    <location>
        <begin position="6"/>
        <end position="22"/>
    </location>
</feature>